<evidence type="ECO:0000313" key="16">
    <source>
        <dbReference type="EMBL" id="ERM01350.1"/>
    </source>
</evidence>
<evidence type="ECO:0000256" key="7">
    <source>
        <dbReference type="ARBA" id="ARBA00022729"/>
    </source>
</evidence>
<comment type="caution">
    <text evidence="16">The sequence shown here is derived from an EMBL/GenBank/DDBJ whole genome shotgun (WGS) entry which is preliminary data.</text>
</comment>
<dbReference type="Gene3D" id="3.40.710.10">
    <property type="entry name" value="DD-peptidase/beta-lactamase superfamily"/>
    <property type="match status" value="1"/>
</dbReference>
<keyword evidence="10" id="KW-0573">Peptidoglycan synthesis</keyword>
<dbReference type="PANTHER" id="PTHR21581">
    <property type="entry name" value="D-ALANYL-D-ALANINE CARBOXYPEPTIDASE"/>
    <property type="match status" value="1"/>
</dbReference>
<evidence type="ECO:0000256" key="4">
    <source>
        <dbReference type="ARBA" id="ARBA00012448"/>
    </source>
</evidence>
<dbReference type="AlphaFoldDB" id="U4V5W6"/>
<evidence type="ECO:0000256" key="1">
    <source>
        <dbReference type="ARBA" id="ARBA00003217"/>
    </source>
</evidence>
<evidence type="ECO:0000313" key="17">
    <source>
        <dbReference type="Proteomes" id="UP000016842"/>
    </source>
</evidence>
<organism evidence="16 17">
    <name type="scientific">Brucella intermedia 229E</name>
    <dbReference type="NCBI Taxonomy" id="1337887"/>
    <lineage>
        <taxon>Bacteria</taxon>
        <taxon>Pseudomonadati</taxon>
        <taxon>Pseudomonadota</taxon>
        <taxon>Alphaproteobacteria</taxon>
        <taxon>Hyphomicrobiales</taxon>
        <taxon>Brucellaceae</taxon>
        <taxon>Brucella/Ochrobactrum group</taxon>
        <taxon>Brucella</taxon>
    </lineage>
</organism>
<evidence type="ECO:0000256" key="11">
    <source>
        <dbReference type="ARBA" id="ARBA00023316"/>
    </source>
</evidence>
<evidence type="ECO:0000256" key="13">
    <source>
        <dbReference type="RuleBase" id="RU004016"/>
    </source>
</evidence>
<keyword evidence="7 14" id="KW-0732">Signal</keyword>
<dbReference type="Pfam" id="PF00768">
    <property type="entry name" value="Peptidase_S11"/>
    <property type="match status" value="1"/>
</dbReference>
<dbReference type="PRINTS" id="PR00725">
    <property type="entry name" value="DADACBPTASE1"/>
</dbReference>
<dbReference type="PANTHER" id="PTHR21581:SF6">
    <property type="entry name" value="TRAFFICKING PROTEIN PARTICLE COMPLEX SUBUNIT 12"/>
    <property type="match status" value="1"/>
</dbReference>
<dbReference type="GO" id="GO:0008360">
    <property type="term" value="P:regulation of cell shape"/>
    <property type="evidence" value="ECO:0007669"/>
    <property type="project" value="UniProtKB-KW"/>
</dbReference>
<dbReference type="InterPro" id="IPR012907">
    <property type="entry name" value="Peptidase_S11_C"/>
</dbReference>
<dbReference type="InterPro" id="IPR012338">
    <property type="entry name" value="Beta-lactam/transpept-like"/>
</dbReference>
<dbReference type="InterPro" id="IPR018044">
    <property type="entry name" value="Peptidase_S11"/>
</dbReference>
<dbReference type="GO" id="GO:0009252">
    <property type="term" value="P:peptidoglycan biosynthetic process"/>
    <property type="evidence" value="ECO:0007669"/>
    <property type="project" value="UniProtKB-UniPathway"/>
</dbReference>
<reference evidence="16 17" key="1">
    <citation type="journal article" date="2014" name="FEMS Microbiol. Lett.">
        <title>Genome sequencing analysis reveals virulence-related gene content of Ochrobactrum intermedium strain 229E, a urease-positive strain isolated from the human gastric niche.</title>
        <authorList>
            <person name="Kulkarni G.J."/>
            <person name="Shetty S."/>
            <person name="Dharne M.S."/>
            <person name="Shouche Y.S."/>
        </authorList>
    </citation>
    <scope>NUCLEOTIDE SEQUENCE [LARGE SCALE GENOMIC DNA]</scope>
    <source>
        <strain evidence="16 17">229E</strain>
    </source>
</reference>
<comment type="catalytic activity">
    <reaction evidence="12">
        <text>Preferential cleavage: (Ac)2-L-Lys-D-Ala-|-D-Ala. Also transpeptidation of peptidyl-alanyl moieties that are N-acyl substituents of D-alanine.</text>
        <dbReference type="EC" id="3.4.16.4"/>
    </reaction>
</comment>
<dbReference type="SUPFAM" id="SSF69189">
    <property type="entry name" value="Penicillin-binding protein associated domain"/>
    <property type="match status" value="1"/>
</dbReference>
<dbReference type="UniPathway" id="UPA00219"/>
<keyword evidence="8" id="KW-0378">Hydrolase</keyword>
<dbReference type="EC" id="3.4.16.4" evidence="4"/>
<dbReference type="InterPro" id="IPR037167">
    <property type="entry name" value="Peptidase_S11_C_sf"/>
</dbReference>
<dbReference type="PATRIC" id="fig|1337887.3.peg.3156"/>
<evidence type="ECO:0000256" key="8">
    <source>
        <dbReference type="ARBA" id="ARBA00022801"/>
    </source>
</evidence>
<keyword evidence="9" id="KW-0133">Cell shape</keyword>
<comment type="similarity">
    <text evidence="3 13">Belongs to the peptidase S11 family.</text>
</comment>
<dbReference type="GO" id="GO:0006508">
    <property type="term" value="P:proteolysis"/>
    <property type="evidence" value="ECO:0007669"/>
    <property type="project" value="UniProtKB-KW"/>
</dbReference>
<keyword evidence="11" id="KW-0961">Cell wall biogenesis/degradation</keyword>
<evidence type="ECO:0000256" key="3">
    <source>
        <dbReference type="ARBA" id="ARBA00007164"/>
    </source>
</evidence>
<dbReference type="SUPFAM" id="SSF56601">
    <property type="entry name" value="beta-lactamase/transpeptidase-like"/>
    <property type="match status" value="1"/>
</dbReference>
<dbReference type="EMBL" id="ASXJ01000175">
    <property type="protein sequence ID" value="ERM01350.1"/>
    <property type="molecule type" value="Genomic_DNA"/>
</dbReference>
<evidence type="ECO:0000256" key="10">
    <source>
        <dbReference type="ARBA" id="ARBA00022984"/>
    </source>
</evidence>
<keyword evidence="5 16" id="KW-0121">Carboxypeptidase</keyword>
<proteinExistence type="inferred from homology"/>
<evidence type="ECO:0000256" key="5">
    <source>
        <dbReference type="ARBA" id="ARBA00022645"/>
    </source>
</evidence>
<evidence type="ECO:0000259" key="15">
    <source>
        <dbReference type="SMART" id="SM00936"/>
    </source>
</evidence>
<gene>
    <name evidence="16" type="ORF">Q644_03300</name>
</gene>
<feature type="domain" description="Peptidase S11 D-Ala-D-Ala carboxypeptidase A C-terminal" evidence="15">
    <location>
        <begin position="287"/>
        <end position="377"/>
    </location>
</feature>
<dbReference type="InterPro" id="IPR015956">
    <property type="entry name" value="Peniciliin-bd_prot_C_sf"/>
</dbReference>
<feature type="signal peptide" evidence="14">
    <location>
        <begin position="1"/>
        <end position="36"/>
    </location>
</feature>
<dbReference type="InterPro" id="IPR001967">
    <property type="entry name" value="Peptidase_S11_N"/>
</dbReference>
<dbReference type="SMART" id="SM00936">
    <property type="entry name" value="PBP5_C"/>
    <property type="match status" value="1"/>
</dbReference>
<protein>
    <recommendedName>
        <fullName evidence="4">serine-type D-Ala-D-Ala carboxypeptidase</fullName>
        <ecNumber evidence="4">3.4.16.4</ecNumber>
    </recommendedName>
</protein>
<dbReference type="GO" id="GO:0071555">
    <property type="term" value="P:cell wall organization"/>
    <property type="evidence" value="ECO:0007669"/>
    <property type="project" value="UniProtKB-KW"/>
</dbReference>
<evidence type="ECO:0000256" key="2">
    <source>
        <dbReference type="ARBA" id="ARBA00004752"/>
    </source>
</evidence>
<name>U4V5W6_9HYPH</name>
<evidence type="ECO:0000256" key="12">
    <source>
        <dbReference type="ARBA" id="ARBA00034000"/>
    </source>
</evidence>
<comment type="function">
    <text evidence="1">Removes C-terminal D-alanyl residues from sugar-peptide cell wall precursors.</text>
</comment>
<keyword evidence="6" id="KW-0645">Protease</keyword>
<dbReference type="GO" id="GO:0009002">
    <property type="term" value="F:serine-type D-Ala-D-Ala carboxypeptidase activity"/>
    <property type="evidence" value="ECO:0007669"/>
    <property type="project" value="UniProtKB-EC"/>
</dbReference>
<comment type="pathway">
    <text evidence="2">Cell wall biogenesis; peptidoglycan biosynthesis.</text>
</comment>
<dbReference type="Gene3D" id="2.60.410.10">
    <property type="entry name" value="D-Ala-D-Ala carboxypeptidase, C-terminal domain"/>
    <property type="match status" value="1"/>
</dbReference>
<feature type="chain" id="PRO_5004656684" description="serine-type D-Ala-D-Ala carboxypeptidase" evidence="14">
    <location>
        <begin position="37"/>
        <end position="401"/>
    </location>
</feature>
<evidence type="ECO:0000256" key="14">
    <source>
        <dbReference type="SAM" id="SignalP"/>
    </source>
</evidence>
<evidence type="ECO:0000256" key="9">
    <source>
        <dbReference type="ARBA" id="ARBA00022960"/>
    </source>
</evidence>
<accession>U4V5W6</accession>
<dbReference type="Pfam" id="PF07943">
    <property type="entry name" value="PBP5_C"/>
    <property type="match status" value="1"/>
</dbReference>
<dbReference type="Proteomes" id="UP000016842">
    <property type="component" value="Unassembled WGS sequence"/>
</dbReference>
<sequence>MGGLLSKTLVFVRAAAAGISVAVLVPAICSPAPVDAAFVTKAPQVLLLDDRSGTVLLSKNANVPIPPASLAKLMTAEVVFEALEKGLTTLDTAYPVSENAWRTGGAPSGTSTMFARIKSSPTVADLLQGMIVQAANDGAIVLAEGLAGSERAFAERMNDRARELGLAASRFVNSTGLPAEGQTVSLQDLVRLAQHIRTAHPEYYKYYAQPAFTWNNIMQRNRNPLLRLDVGADGMGTGFTEASGFALVGSAEQNGRRLYLAMSGLSSVKEREEEAKRLLQWGGMTAFDDVLLYPPNEIIGEAQVFGGALAHVPLKVKDRVELLLPKNGRDRLKARIVYKGPLDAPVADDQQVGVLQLELNGSILRDVPVFTAQSVDEGSLSKRALGGAAMELSTGWLRKYL</sequence>
<evidence type="ECO:0000256" key="6">
    <source>
        <dbReference type="ARBA" id="ARBA00022670"/>
    </source>
</evidence>